<dbReference type="EMBL" id="BTGU01000015">
    <property type="protein sequence ID" value="GMN42748.1"/>
    <property type="molecule type" value="Genomic_DNA"/>
</dbReference>
<name>A0AA88ABF7_FICCA</name>
<dbReference type="Proteomes" id="UP001187192">
    <property type="component" value="Unassembled WGS sequence"/>
</dbReference>
<reference evidence="1" key="1">
    <citation type="submission" date="2023-07" db="EMBL/GenBank/DDBJ databases">
        <title>draft genome sequence of fig (Ficus carica).</title>
        <authorList>
            <person name="Takahashi T."/>
            <person name="Nishimura K."/>
        </authorList>
    </citation>
    <scope>NUCLEOTIDE SEQUENCE</scope>
</reference>
<gene>
    <name evidence="1" type="ORF">TIFTF001_011960</name>
</gene>
<protein>
    <submittedName>
        <fullName evidence="1">Uncharacterized protein</fullName>
    </submittedName>
</protein>
<dbReference type="AlphaFoldDB" id="A0AA88ABF7"/>
<sequence>MTTSISTRILGMKKCLGRSSAKVWGQLLSYAFDVDLGPVEEWSPLELQMKTSQKPIVISKLLCHSPSNSARFVQQTS</sequence>
<organism evidence="1 2">
    <name type="scientific">Ficus carica</name>
    <name type="common">Common fig</name>
    <dbReference type="NCBI Taxonomy" id="3494"/>
    <lineage>
        <taxon>Eukaryota</taxon>
        <taxon>Viridiplantae</taxon>
        <taxon>Streptophyta</taxon>
        <taxon>Embryophyta</taxon>
        <taxon>Tracheophyta</taxon>
        <taxon>Spermatophyta</taxon>
        <taxon>Magnoliopsida</taxon>
        <taxon>eudicotyledons</taxon>
        <taxon>Gunneridae</taxon>
        <taxon>Pentapetalae</taxon>
        <taxon>rosids</taxon>
        <taxon>fabids</taxon>
        <taxon>Rosales</taxon>
        <taxon>Moraceae</taxon>
        <taxon>Ficeae</taxon>
        <taxon>Ficus</taxon>
    </lineage>
</organism>
<evidence type="ECO:0000313" key="2">
    <source>
        <dbReference type="Proteomes" id="UP001187192"/>
    </source>
</evidence>
<comment type="caution">
    <text evidence="1">The sequence shown here is derived from an EMBL/GenBank/DDBJ whole genome shotgun (WGS) entry which is preliminary data.</text>
</comment>
<keyword evidence="2" id="KW-1185">Reference proteome</keyword>
<accession>A0AA88ABF7</accession>
<proteinExistence type="predicted"/>
<evidence type="ECO:0000313" key="1">
    <source>
        <dbReference type="EMBL" id="GMN42748.1"/>
    </source>
</evidence>